<keyword evidence="2" id="KW-1185">Reference proteome</keyword>
<dbReference type="Proteomes" id="UP000308600">
    <property type="component" value="Unassembled WGS sequence"/>
</dbReference>
<proteinExistence type="predicted"/>
<sequence>MPGFMNKFTITYNLDKAGMPLALSLERGQNWLALSDPLPCTLKVTFHGPWACRKHPPLSVFQPLFLSISTRLYGLSLIGHGHYWKELIATLPPLPELRSFRFVSSCTDRVHTQDLSFSANIPWSNLTFIGIRDRERLRIDDAIEALFRCPSLTAFYYRSSFCRPTPVNPPPTRSLQQFGHLKRLALELDPGSRGDTITLFFQFLRLPVLEDLTIRCDTSEIIDISYVFNKLYERDPFRLRSLKLDGVTIHIDSFTDLLSVAPSLERLELTRIGCWYEALLRNLIFSRKEKNPMLPRLQTVVIREKNIDAEVGTVIALVESRWWDDDESSKDKPSLRIFRLECGKFDVEEKLSLWRSQGLDIAFKDF</sequence>
<reference evidence="1 2" key="1">
    <citation type="journal article" date="2019" name="Nat. Ecol. Evol.">
        <title>Megaphylogeny resolves global patterns of mushroom evolution.</title>
        <authorList>
            <person name="Varga T."/>
            <person name="Krizsan K."/>
            <person name="Foldi C."/>
            <person name="Dima B."/>
            <person name="Sanchez-Garcia M."/>
            <person name="Sanchez-Ramirez S."/>
            <person name="Szollosi G.J."/>
            <person name="Szarkandi J.G."/>
            <person name="Papp V."/>
            <person name="Albert L."/>
            <person name="Andreopoulos W."/>
            <person name="Angelini C."/>
            <person name="Antonin V."/>
            <person name="Barry K.W."/>
            <person name="Bougher N.L."/>
            <person name="Buchanan P."/>
            <person name="Buyck B."/>
            <person name="Bense V."/>
            <person name="Catcheside P."/>
            <person name="Chovatia M."/>
            <person name="Cooper J."/>
            <person name="Damon W."/>
            <person name="Desjardin D."/>
            <person name="Finy P."/>
            <person name="Geml J."/>
            <person name="Haridas S."/>
            <person name="Hughes K."/>
            <person name="Justo A."/>
            <person name="Karasinski D."/>
            <person name="Kautmanova I."/>
            <person name="Kiss B."/>
            <person name="Kocsube S."/>
            <person name="Kotiranta H."/>
            <person name="LaButti K.M."/>
            <person name="Lechner B.E."/>
            <person name="Liimatainen K."/>
            <person name="Lipzen A."/>
            <person name="Lukacs Z."/>
            <person name="Mihaltcheva S."/>
            <person name="Morgado L.N."/>
            <person name="Niskanen T."/>
            <person name="Noordeloos M.E."/>
            <person name="Ohm R.A."/>
            <person name="Ortiz-Santana B."/>
            <person name="Ovrebo C."/>
            <person name="Racz N."/>
            <person name="Riley R."/>
            <person name="Savchenko A."/>
            <person name="Shiryaev A."/>
            <person name="Soop K."/>
            <person name="Spirin V."/>
            <person name="Szebenyi C."/>
            <person name="Tomsovsky M."/>
            <person name="Tulloss R.E."/>
            <person name="Uehling J."/>
            <person name="Grigoriev I.V."/>
            <person name="Vagvolgyi C."/>
            <person name="Papp T."/>
            <person name="Martin F.M."/>
            <person name="Miettinen O."/>
            <person name="Hibbett D.S."/>
            <person name="Nagy L.G."/>
        </authorList>
    </citation>
    <scope>NUCLEOTIDE SEQUENCE [LARGE SCALE GENOMIC DNA]</scope>
    <source>
        <strain evidence="1 2">NL-1719</strain>
    </source>
</reference>
<evidence type="ECO:0000313" key="1">
    <source>
        <dbReference type="EMBL" id="TFK61610.1"/>
    </source>
</evidence>
<accession>A0ACD3A879</accession>
<evidence type="ECO:0000313" key="2">
    <source>
        <dbReference type="Proteomes" id="UP000308600"/>
    </source>
</evidence>
<organism evidence="1 2">
    <name type="scientific">Pluteus cervinus</name>
    <dbReference type="NCBI Taxonomy" id="181527"/>
    <lineage>
        <taxon>Eukaryota</taxon>
        <taxon>Fungi</taxon>
        <taxon>Dikarya</taxon>
        <taxon>Basidiomycota</taxon>
        <taxon>Agaricomycotina</taxon>
        <taxon>Agaricomycetes</taxon>
        <taxon>Agaricomycetidae</taxon>
        <taxon>Agaricales</taxon>
        <taxon>Pluteineae</taxon>
        <taxon>Pluteaceae</taxon>
        <taxon>Pluteus</taxon>
    </lineage>
</organism>
<name>A0ACD3A879_9AGAR</name>
<gene>
    <name evidence="1" type="ORF">BDN72DRAFT_849502</name>
</gene>
<protein>
    <submittedName>
        <fullName evidence="1">Uncharacterized protein</fullName>
    </submittedName>
</protein>
<dbReference type="EMBL" id="ML208643">
    <property type="protein sequence ID" value="TFK61610.1"/>
    <property type="molecule type" value="Genomic_DNA"/>
</dbReference>